<keyword evidence="4" id="KW-1185">Reference proteome</keyword>
<evidence type="ECO:0000259" key="2">
    <source>
        <dbReference type="SMART" id="SM00409"/>
    </source>
</evidence>
<protein>
    <recommendedName>
        <fullName evidence="2">Immunoglobulin domain-containing protein</fullName>
    </recommendedName>
</protein>
<dbReference type="SMART" id="SM00409">
    <property type="entry name" value="IG"/>
    <property type="match status" value="2"/>
</dbReference>
<gene>
    <name evidence="3" type="ORF">BSL78_18117</name>
</gene>
<sequence>MDVLMKFSLAFLLMFSFARIGKAQSIIFDFADADNSAIVFQGETNLTMRCEVLNSRNAFIEIVLGRETLANNDMEGFVVEYVIPEVTLQDSGHYTCLVTRDLIDGGTITEGTNLELKVDTTRPKCILDGPERDSYRSGEMLLLSCYCMVMDNCQWSTFEVTANESEHINGQESLSFGVKVIVRLSVGPLSESDNDTIFQCAYGPSPSEQCSFGPFNVIPKELESTNTAENDVTKPNQSPE</sequence>
<evidence type="ECO:0000313" key="3">
    <source>
        <dbReference type="EMBL" id="PIK45025.1"/>
    </source>
</evidence>
<keyword evidence="1" id="KW-0732">Signal</keyword>
<dbReference type="Proteomes" id="UP000230750">
    <property type="component" value="Unassembled WGS sequence"/>
</dbReference>
<dbReference type="Gene3D" id="2.60.40.10">
    <property type="entry name" value="Immunoglobulins"/>
    <property type="match status" value="1"/>
</dbReference>
<organism evidence="3 4">
    <name type="scientific">Stichopus japonicus</name>
    <name type="common">Sea cucumber</name>
    <dbReference type="NCBI Taxonomy" id="307972"/>
    <lineage>
        <taxon>Eukaryota</taxon>
        <taxon>Metazoa</taxon>
        <taxon>Echinodermata</taxon>
        <taxon>Eleutherozoa</taxon>
        <taxon>Echinozoa</taxon>
        <taxon>Holothuroidea</taxon>
        <taxon>Aspidochirotacea</taxon>
        <taxon>Aspidochirotida</taxon>
        <taxon>Stichopodidae</taxon>
        <taxon>Apostichopus</taxon>
    </lineage>
</organism>
<dbReference type="SUPFAM" id="SSF48726">
    <property type="entry name" value="Immunoglobulin"/>
    <property type="match status" value="1"/>
</dbReference>
<reference evidence="3 4" key="1">
    <citation type="journal article" date="2017" name="PLoS Biol.">
        <title>The sea cucumber genome provides insights into morphological evolution and visceral regeneration.</title>
        <authorList>
            <person name="Zhang X."/>
            <person name="Sun L."/>
            <person name="Yuan J."/>
            <person name="Sun Y."/>
            <person name="Gao Y."/>
            <person name="Zhang L."/>
            <person name="Li S."/>
            <person name="Dai H."/>
            <person name="Hamel J.F."/>
            <person name="Liu C."/>
            <person name="Yu Y."/>
            <person name="Liu S."/>
            <person name="Lin W."/>
            <person name="Guo K."/>
            <person name="Jin S."/>
            <person name="Xu P."/>
            <person name="Storey K.B."/>
            <person name="Huan P."/>
            <person name="Zhang T."/>
            <person name="Zhou Y."/>
            <person name="Zhang J."/>
            <person name="Lin C."/>
            <person name="Li X."/>
            <person name="Xing L."/>
            <person name="Huo D."/>
            <person name="Sun M."/>
            <person name="Wang L."/>
            <person name="Mercier A."/>
            <person name="Li F."/>
            <person name="Yang H."/>
            <person name="Xiang J."/>
        </authorList>
    </citation>
    <scope>NUCLEOTIDE SEQUENCE [LARGE SCALE GENOMIC DNA]</scope>
    <source>
        <strain evidence="3">Shaxun</strain>
        <tissue evidence="3">Muscle</tissue>
    </source>
</reference>
<dbReference type="InterPro" id="IPR013783">
    <property type="entry name" value="Ig-like_fold"/>
</dbReference>
<dbReference type="EMBL" id="MRZV01000739">
    <property type="protein sequence ID" value="PIK45025.1"/>
    <property type="molecule type" value="Genomic_DNA"/>
</dbReference>
<name>A0A2G8KAN0_STIJA</name>
<feature type="signal peptide" evidence="1">
    <location>
        <begin position="1"/>
        <end position="23"/>
    </location>
</feature>
<dbReference type="InterPro" id="IPR036179">
    <property type="entry name" value="Ig-like_dom_sf"/>
</dbReference>
<dbReference type="InterPro" id="IPR003599">
    <property type="entry name" value="Ig_sub"/>
</dbReference>
<dbReference type="OrthoDB" id="10526564at2759"/>
<dbReference type="CDD" id="cd00096">
    <property type="entry name" value="Ig"/>
    <property type="match status" value="1"/>
</dbReference>
<evidence type="ECO:0000313" key="4">
    <source>
        <dbReference type="Proteomes" id="UP000230750"/>
    </source>
</evidence>
<feature type="domain" description="Immunoglobulin" evidence="2">
    <location>
        <begin position="130"/>
        <end position="220"/>
    </location>
</feature>
<evidence type="ECO:0000256" key="1">
    <source>
        <dbReference type="SAM" id="SignalP"/>
    </source>
</evidence>
<dbReference type="AlphaFoldDB" id="A0A2G8KAN0"/>
<comment type="caution">
    <text evidence="3">The sequence shown here is derived from an EMBL/GenBank/DDBJ whole genome shotgun (WGS) entry which is preliminary data.</text>
</comment>
<proteinExistence type="predicted"/>
<accession>A0A2G8KAN0</accession>
<feature type="domain" description="Immunoglobulin" evidence="2">
    <location>
        <begin position="35"/>
        <end position="117"/>
    </location>
</feature>
<feature type="chain" id="PRO_5013741951" description="Immunoglobulin domain-containing protein" evidence="1">
    <location>
        <begin position="24"/>
        <end position="240"/>
    </location>
</feature>